<dbReference type="RefSeq" id="WP_086449789.1">
    <property type="nucleotide sequence ID" value="NZ_MSPP01000001.1"/>
</dbReference>
<dbReference type="PROSITE" id="PS51257">
    <property type="entry name" value="PROKAR_LIPOPROTEIN"/>
    <property type="match status" value="1"/>
</dbReference>
<organism evidence="1 2">
    <name type="scientific">Marivivens niveibacter</name>
    <dbReference type="NCBI Taxonomy" id="1930667"/>
    <lineage>
        <taxon>Bacteria</taxon>
        <taxon>Pseudomonadati</taxon>
        <taxon>Pseudomonadota</taxon>
        <taxon>Alphaproteobacteria</taxon>
        <taxon>Rhodobacterales</taxon>
        <taxon>Paracoccaceae</taxon>
        <taxon>Marivivens group</taxon>
        <taxon>Marivivens</taxon>
    </lineage>
</organism>
<evidence type="ECO:0000313" key="1">
    <source>
        <dbReference type="EMBL" id="OUD10139.1"/>
    </source>
</evidence>
<dbReference type="EMBL" id="MSPP01000001">
    <property type="protein sequence ID" value="OUD10139.1"/>
    <property type="molecule type" value="Genomic_DNA"/>
</dbReference>
<reference evidence="1 2" key="1">
    <citation type="submission" date="2016-12" db="EMBL/GenBank/DDBJ databases">
        <title>The draft genome sequence of HSLHS2.</title>
        <authorList>
            <person name="Hu D."/>
            <person name="Wang L."/>
            <person name="Shao Z."/>
        </authorList>
    </citation>
    <scope>NUCLEOTIDE SEQUENCE [LARGE SCALE GENOMIC DNA]</scope>
    <source>
        <strain evidence="1">MCCC 1A06712</strain>
    </source>
</reference>
<dbReference type="OrthoDB" id="7875456at2"/>
<gene>
    <name evidence="1" type="ORF">BVC71_01065</name>
</gene>
<evidence type="ECO:0000313" key="2">
    <source>
        <dbReference type="Proteomes" id="UP000194664"/>
    </source>
</evidence>
<keyword evidence="2" id="KW-1185">Reference proteome</keyword>
<dbReference type="AlphaFoldDB" id="A0A251X080"/>
<name>A0A251X080_9RHOB</name>
<comment type="caution">
    <text evidence="1">The sequence shown here is derived from an EMBL/GenBank/DDBJ whole genome shotgun (WGS) entry which is preliminary data.</text>
</comment>
<dbReference type="Proteomes" id="UP000194664">
    <property type="component" value="Unassembled WGS sequence"/>
</dbReference>
<proteinExistence type="predicted"/>
<protein>
    <submittedName>
        <fullName evidence="1">Uncharacterized protein</fullName>
    </submittedName>
</protein>
<sequence>MYRAILFVPFIALAACATPQERCISQVSANARTIDALIAETRVNIARGYAIAEHEEVDVINKRCERTLESGETIRFPCDEVVTHTVRTPVAIDLNAEEAKLHSLLERRAAIDENLQENIQQCIAANPE</sequence>
<accession>A0A251X080</accession>